<dbReference type="PATRIC" id="fig|1349767.4.peg.1339"/>
<evidence type="ECO:0000313" key="2">
    <source>
        <dbReference type="Proteomes" id="UP000027604"/>
    </source>
</evidence>
<evidence type="ECO:0008006" key="3">
    <source>
        <dbReference type="Google" id="ProtNLM"/>
    </source>
</evidence>
<accession>W0VBQ1</accession>
<reference evidence="1 2" key="1">
    <citation type="journal article" date="2015" name="Genome Announc.">
        <title>Genome Sequence of Mushroom Soft-Rot Pathogen Janthinobacterium agaricidamnosum.</title>
        <authorList>
            <person name="Graupner K."/>
            <person name="Lackner G."/>
            <person name="Hertweck C."/>
        </authorList>
    </citation>
    <scope>NUCLEOTIDE SEQUENCE [LARGE SCALE GENOMIC DNA]</scope>
    <source>
        <strain evidence="2">NBRC 102515 / DSM 9628</strain>
    </source>
</reference>
<dbReference type="HOGENOM" id="CLU_2585023_0_0_4"/>
<dbReference type="InterPro" id="IPR036390">
    <property type="entry name" value="WH_DNA-bd_sf"/>
</dbReference>
<dbReference type="Gene3D" id="1.10.10.10">
    <property type="entry name" value="Winged helix-like DNA-binding domain superfamily/Winged helix DNA-binding domain"/>
    <property type="match status" value="1"/>
</dbReference>
<dbReference type="KEGG" id="jag:GJA_4711"/>
<evidence type="ECO:0000313" key="1">
    <source>
        <dbReference type="EMBL" id="CDG85316.1"/>
    </source>
</evidence>
<gene>
    <name evidence="1" type="ORF">GJA_4711</name>
</gene>
<proteinExistence type="predicted"/>
<dbReference type="SUPFAM" id="SSF46785">
    <property type="entry name" value="Winged helix' DNA-binding domain"/>
    <property type="match status" value="1"/>
</dbReference>
<dbReference type="Proteomes" id="UP000027604">
    <property type="component" value="Chromosome I"/>
</dbReference>
<name>W0VBQ1_9BURK</name>
<dbReference type="eggNOG" id="COG1733">
    <property type="taxonomic scope" value="Bacteria"/>
</dbReference>
<dbReference type="InterPro" id="IPR036388">
    <property type="entry name" value="WH-like_DNA-bd_sf"/>
</dbReference>
<dbReference type="AlphaFoldDB" id="W0VBQ1"/>
<protein>
    <recommendedName>
        <fullName evidence="3">HTH hxlR-type domain-containing protein</fullName>
    </recommendedName>
</protein>
<organism evidence="1 2">
    <name type="scientific">Janthinobacterium agaricidamnosum NBRC 102515 = DSM 9628</name>
    <dbReference type="NCBI Taxonomy" id="1349767"/>
    <lineage>
        <taxon>Bacteria</taxon>
        <taxon>Pseudomonadati</taxon>
        <taxon>Pseudomonadota</taxon>
        <taxon>Betaproteobacteria</taxon>
        <taxon>Burkholderiales</taxon>
        <taxon>Oxalobacteraceae</taxon>
        <taxon>Janthinobacterium</taxon>
    </lineage>
</organism>
<dbReference type="EMBL" id="HG322949">
    <property type="protein sequence ID" value="CDG85316.1"/>
    <property type="molecule type" value="Genomic_DNA"/>
</dbReference>
<keyword evidence="2" id="KW-1185">Reference proteome</keyword>
<dbReference type="STRING" id="1349767.GJA_4711"/>
<sequence>MQDAGMSTRSRYVMTSKGEELYIVLIALWQWGERNCFEADELQYAMVDRDQQLPLTQLELHAQDGRPLGPRDFRTVTKGC</sequence>